<dbReference type="PANTHER" id="PTHR38133:SF1">
    <property type="entry name" value="SLR1429 PROTEIN"/>
    <property type="match status" value="1"/>
</dbReference>
<dbReference type="GO" id="GO:0008270">
    <property type="term" value="F:zinc ion binding"/>
    <property type="evidence" value="ECO:0007669"/>
    <property type="project" value="UniProtKB-KW"/>
</dbReference>
<keyword evidence="1" id="KW-0863">Zinc-finger</keyword>
<dbReference type="InterPro" id="IPR007527">
    <property type="entry name" value="Znf_SWIM"/>
</dbReference>
<reference evidence="3" key="1">
    <citation type="submission" date="2020-07" db="EMBL/GenBank/DDBJ databases">
        <title>Multicomponent nature underlies the extraordinary mechanical properties of spider dragline silk.</title>
        <authorList>
            <person name="Kono N."/>
            <person name="Nakamura H."/>
            <person name="Mori M."/>
            <person name="Yoshida Y."/>
            <person name="Ohtoshi R."/>
            <person name="Malay A.D."/>
            <person name="Moran D.A.P."/>
            <person name="Tomita M."/>
            <person name="Numata K."/>
            <person name="Arakawa K."/>
        </authorList>
    </citation>
    <scope>NUCLEOTIDE SEQUENCE</scope>
</reference>
<keyword evidence="4" id="KW-1185">Reference proteome</keyword>
<comment type="caution">
    <text evidence="3">The sequence shown here is derived from an EMBL/GenBank/DDBJ whole genome shotgun (WGS) entry which is preliminary data.</text>
</comment>
<dbReference type="AlphaFoldDB" id="A0A8X6IRC6"/>
<evidence type="ECO:0000256" key="1">
    <source>
        <dbReference type="PROSITE-ProRule" id="PRU00325"/>
    </source>
</evidence>
<dbReference type="Proteomes" id="UP000887116">
    <property type="component" value="Unassembled WGS sequence"/>
</dbReference>
<dbReference type="InterPro" id="IPR010982">
    <property type="entry name" value="Lambda_DNA-bd_dom_sf"/>
</dbReference>
<accession>A0A8X6IRC6</accession>
<protein>
    <submittedName>
        <fullName evidence="3">Uncharacterized protein Rv2102</fullName>
    </submittedName>
</protein>
<dbReference type="Pfam" id="PF04434">
    <property type="entry name" value="SWIM"/>
    <property type="match status" value="1"/>
</dbReference>
<evidence type="ECO:0000313" key="3">
    <source>
        <dbReference type="EMBL" id="GFR27064.1"/>
    </source>
</evidence>
<dbReference type="CDD" id="cd00093">
    <property type="entry name" value="HTH_XRE"/>
    <property type="match status" value="1"/>
</dbReference>
<dbReference type="GO" id="GO:0003677">
    <property type="term" value="F:DNA binding"/>
    <property type="evidence" value="ECO:0007669"/>
    <property type="project" value="InterPro"/>
</dbReference>
<dbReference type="EMBL" id="BMAO01008869">
    <property type="protein sequence ID" value="GFR27064.1"/>
    <property type="molecule type" value="Genomic_DNA"/>
</dbReference>
<dbReference type="OrthoDB" id="9993242at2759"/>
<sequence length="339" mass="38788">MTIYGRTWWGKKWLQSFDGIDYDNRLPRGRTCANTGRAFDIKINGHIVTAKVHSSAYKIRAHPYKVEIILNELSSSEQHTIRQIIETSPSILSKLINRQLPTSLFDKLNDLGIKLFPSNWEEMNANCNCPDWAMPCKHIAAVIYLIAAEIDKNPFMIFNIHNCDLLLLIDDFEGGKLENAQNILKIDDIFKACSKIRIHNQTILNDIDLSTIPNLFDCISSILTDNPLFFEKNFHNILQIAYKHWQKYPTGSAGVKTKLLYIINKIIEKNAWTQAFAAETLGIDQPKVSQIKNGKIDGFSLERLLGFLKKLDHEITITMTESQEIKSEAEKVKHEVESQ</sequence>
<keyword evidence="1" id="KW-0862">Zinc</keyword>
<organism evidence="3 4">
    <name type="scientific">Trichonephila clavata</name>
    <name type="common">Joro spider</name>
    <name type="synonym">Nephila clavata</name>
    <dbReference type="NCBI Taxonomy" id="2740835"/>
    <lineage>
        <taxon>Eukaryota</taxon>
        <taxon>Metazoa</taxon>
        <taxon>Ecdysozoa</taxon>
        <taxon>Arthropoda</taxon>
        <taxon>Chelicerata</taxon>
        <taxon>Arachnida</taxon>
        <taxon>Araneae</taxon>
        <taxon>Araneomorphae</taxon>
        <taxon>Entelegynae</taxon>
        <taxon>Araneoidea</taxon>
        <taxon>Nephilidae</taxon>
        <taxon>Trichonephila</taxon>
    </lineage>
</organism>
<evidence type="ECO:0000313" key="4">
    <source>
        <dbReference type="Proteomes" id="UP000887116"/>
    </source>
</evidence>
<dbReference type="Gene3D" id="1.10.260.40">
    <property type="entry name" value="lambda repressor-like DNA-binding domains"/>
    <property type="match status" value="1"/>
</dbReference>
<keyword evidence="1" id="KW-0479">Metal-binding</keyword>
<dbReference type="InterPro" id="IPR039554">
    <property type="entry name" value="HigA2-like_HTH"/>
</dbReference>
<dbReference type="SUPFAM" id="SSF47413">
    <property type="entry name" value="lambda repressor-like DNA-binding domains"/>
    <property type="match status" value="1"/>
</dbReference>
<feature type="domain" description="SWIM-type" evidence="2">
    <location>
        <begin position="116"/>
        <end position="147"/>
    </location>
</feature>
<name>A0A8X6IRC6_TRICU</name>
<evidence type="ECO:0000259" key="2">
    <source>
        <dbReference type="PROSITE" id="PS50966"/>
    </source>
</evidence>
<dbReference type="PANTHER" id="PTHR38133">
    <property type="entry name" value="SLR1429 PROTEIN"/>
    <property type="match status" value="1"/>
</dbReference>
<dbReference type="Pfam" id="PF13744">
    <property type="entry name" value="HTH_37"/>
    <property type="match status" value="1"/>
</dbReference>
<dbReference type="PROSITE" id="PS50966">
    <property type="entry name" value="ZF_SWIM"/>
    <property type="match status" value="1"/>
</dbReference>
<gene>
    <name evidence="3" type="primary">Rv2102</name>
    <name evidence="3" type="ORF">TNCT_596691</name>
</gene>
<proteinExistence type="predicted"/>
<dbReference type="InterPro" id="IPR001387">
    <property type="entry name" value="Cro/C1-type_HTH"/>
</dbReference>